<dbReference type="RefSeq" id="WP_006524539.1">
    <property type="nucleotide sequence ID" value="NC_021184.1"/>
</dbReference>
<dbReference type="OrthoDB" id="2382360at2"/>
<dbReference type="KEGG" id="dgi:Desgi_2003"/>
<evidence type="ECO:0000313" key="2">
    <source>
        <dbReference type="Proteomes" id="UP000013520"/>
    </source>
</evidence>
<dbReference type="Proteomes" id="UP000013520">
    <property type="component" value="Chromosome"/>
</dbReference>
<gene>
    <name evidence="1" type="ORF">Desgi_2003</name>
</gene>
<reference evidence="1 2" key="1">
    <citation type="submission" date="2012-01" db="EMBL/GenBank/DDBJ databases">
        <title>Complete sequence of Desulfotomaculum gibsoniae DSM 7213.</title>
        <authorList>
            <consortium name="US DOE Joint Genome Institute"/>
            <person name="Lucas S."/>
            <person name="Han J."/>
            <person name="Lapidus A."/>
            <person name="Cheng J.-F."/>
            <person name="Goodwin L."/>
            <person name="Pitluck S."/>
            <person name="Peters L."/>
            <person name="Ovchinnikova G."/>
            <person name="Teshima H."/>
            <person name="Detter J.C."/>
            <person name="Han C."/>
            <person name="Tapia R."/>
            <person name="Land M."/>
            <person name="Hauser L."/>
            <person name="Kyrpides N."/>
            <person name="Ivanova N."/>
            <person name="Pagani I."/>
            <person name="Parshina S."/>
            <person name="Plugge C."/>
            <person name="Muyzer G."/>
            <person name="Kuever J."/>
            <person name="Ivanova A."/>
            <person name="Nazina T."/>
            <person name="Klenk H.-P."/>
            <person name="Brambilla E."/>
            <person name="Spring S."/>
            <person name="Stams A.F."/>
            <person name="Woyke T."/>
        </authorList>
    </citation>
    <scope>NUCLEOTIDE SEQUENCE [LARGE SCALE GENOMIC DNA]</scope>
    <source>
        <strain evidence="1 2">DSM 7213</strain>
    </source>
</reference>
<evidence type="ECO:0008006" key="3">
    <source>
        <dbReference type="Google" id="ProtNLM"/>
    </source>
</evidence>
<accession>R4KLL0</accession>
<dbReference type="HOGENOM" id="CLU_197380_0_0_9"/>
<dbReference type="STRING" id="767817.Desgi_2003"/>
<dbReference type="AlphaFoldDB" id="R4KLL0"/>
<proteinExistence type="predicted"/>
<organism evidence="1 2">
    <name type="scientific">Desulfoscipio gibsoniae DSM 7213</name>
    <dbReference type="NCBI Taxonomy" id="767817"/>
    <lineage>
        <taxon>Bacteria</taxon>
        <taxon>Bacillati</taxon>
        <taxon>Bacillota</taxon>
        <taxon>Clostridia</taxon>
        <taxon>Eubacteriales</taxon>
        <taxon>Desulfallaceae</taxon>
        <taxon>Desulfoscipio</taxon>
    </lineage>
</organism>
<sequence length="61" mass="7223">MDHADADQGKLELIAFKSFANYEEMYKVIDFLNKNLKDKKIMFGLTKNKEENNLTITIYEF</sequence>
<evidence type="ECO:0000313" key="1">
    <source>
        <dbReference type="EMBL" id="AGL01445.1"/>
    </source>
</evidence>
<keyword evidence="2" id="KW-1185">Reference proteome</keyword>
<dbReference type="Pfam" id="PF14084">
    <property type="entry name" value="DUF4264"/>
    <property type="match status" value="1"/>
</dbReference>
<dbReference type="EMBL" id="CP003273">
    <property type="protein sequence ID" value="AGL01445.1"/>
    <property type="molecule type" value="Genomic_DNA"/>
</dbReference>
<dbReference type="InterPro" id="IPR012190">
    <property type="entry name" value="UCP036698"/>
</dbReference>
<name>R4KLL0_9FIRM</name>
<protein>
    <recommendedName>
        <fullName evidence="3">DUF4264 domain-containing protein</fullName>
    </recommendedName>
</protein>